<evidence type="ECO:0000256" key="8">
    <source>
        <dbReference type="ARBA" id="ARBA00023012"/>
    </source>
</evidence>
<gene>
    <name evidence="11" type="ORF">K0O64_16240</name>
</gene>
<dbReference type="EC" id="2.7.13.3" evidence="2"/>
<keyword evidence="5" id="KW-0547">Nucleotide-binding</keyword>
<dbReference type="InterPro" id="IPR011712">
    <property type="entry name" value="Sig_transdc_His_kin_sub3_dim/P"/>
</dbReference>
<feature type="transmembrane region" description="Helical" evidence="9">
    <location>
        <begin position="133"/>
        <end position="150"/>
    </location>
</feature>
<keyword evidence="7" id="KW-0067">ATP-binding</keyword>
<evidence type="ECO:0000313" key="11">
    <source>
        <dbReference type="EMBL" id="QYL19942.1"/>
    </source>
</evidence>
<dbReference type="SUPFAM" id="SSF55874">
    <property type="entry name" value="ATPase domain of HSP90 chaperone/DNA topoisomerase II/histidine kinase"/>
    <property type="match status" value="1"/>
</dbReference>
<evidence type="ECO:0000256" key="1">
    <source>
        <dbReference type="ARBA" id="ARBA00000085"/>
    </source>
</evidence>
<keyword evidence="9" id="KW-0812">Transmembrane</keyword>
<dbReference type="InterPro" id="IPR050482">
    <property type="entry name" value="Sensor_HK_TwoCompSys"/>
</dbReference>
<dbReference type="Proteomes" id="UP000825367">
    <property type="component" value="Chromosome"/>
</dbReference>
<evidence type="ECO:0000256" key="7">
    <source>
        <dbReference type="ARBA" id="ARBA00022840"/>
    </source>
</evidence>
<keyword evidence="12" id="KW-1185">Reference proteome</keyword>
<evidence type="ECO:0000256" key="3">
    <source>
        <dbReference type="ARBA" id="ARBA00022553"/>
    </source>
</evidence>
<dbReference type="Gene3D" id="3.30.565.10">
    <property type="entry name" value="Histidine kinase-like ATPase, C-terminal domain"/>
    <property type="match status" value="1"/>
</dbReference>
<dbReference type="EMBL" id="CP080333">
    <property type="protein sequence ID" value="QYL19942.1"/>
    <property type="molecule type" value="Genomic_DNA"/>
</dbReference>
<keyword evidence="4" id="KW-0808">Transferase</keyword>
<dbReference type="PANTHER" id="PTHR24421:SF10">
    <property type="entry name" value="NITRATE_NITRITE SENSOR PROTEIN NARQ"/>
    <property type="match status" value="1"/>
</dbReference>
<dbReference type="Pfam" id="PF07730">
    <property type="entry name" value="HisKA_3"/>
    <property type="match status" value="1"/>
</dbReference>
<organism evidence="11 12">
    <name type="scientific">Mycolicibacterium pallens</name>
    <dbReference type="NCBI Taxonomy" id="370524"/>
    <lineage>
        <taxon>Bacteria</taxon>
        <taxon>Bacillati</taxon>
        <taxon>Actinomycetota</taxon>
        <taxon>Actinomycetes</taxon>
        <taxon>Mycobacteriales</taxon>
        <taxon>Mycobacteriaceae</taxon>
        <taxon>Mycolicibacterium</taxon>
    </lineage>
</organism>
<feature type="transmembrane region" description="Helical" evidence="9">
    <location>
        <begin position="90"/>
        <end position="121"/>
    </location>
</feature>
<evidence type="ECO:0000256" key="9">
    <source>
        <dbReference type="SAM" id="Phobius"/>
    </source>
</evidence>
<keyword evidence="8" id="KW-0902">Two-component regulatory system</keyword>
<dbReference type="GO" id="GO:0016301">
    <property type="term" value="F:kinase activity"/>
    <property type="evidence" value="ECO:0007669"/>
    <property type="project" value="UniProtKB-KW"/>
</dbReference>
<evidence type="ECO:0000256" key="2">
    <source>
        <dbReference type="ARBA" id="ARBA00012438"/>
    </source>
</evidence>
<dbReference type="InterPro" id="IPR036890">
    <property type="entry name" value="HATPase_C_sf"/>
</dbReference>
<evidence type="ECO:0000256" key="4">
    <source>
        <dbReference type="ARBA" id="ARBA00022679"/>
    </source>
</evidence>
<evidence type="ECO:0000259" key="10">
    <source>
        <dbReference type="Pfam" id="PF07730"/>
    </source>
</evidence>
<comment type="catalytic activity">
    <reaction evidence="1">
        <text>ATP + protein L-histidine = ADP + protein N-phospho-L-histidine.</text>
        <dbReference type="EC" id="2.7.13.3"/>
    </reaction>
</comment>
<evidence type="ECO:0000256" key="5">
    <source>
        <dbReference type="ARBA" id="ARBA00022741"/>
    </source>
</evidence>
<accession>A0ABX8VQG1</accession>
<keyword evidence="3" id="KW-0597">Phosphoprotein</keyword>
<sequence length="375" mass="39492">MIPAGFSWTFVIIIDVTMAAIGLIATLQRPMSDWPVALAAIAVAFIPWVLFFVFNICKYEGQALWAAWMAGTAVLLFATSTPVRGDFAPLLLTLTVGVVGAITSMLGGFLAAATAAALLIGAAAAHRLDTPELYLAFLGIGWLVGYLVHVQRQLLISQQRTQAELAAHAAADERRRIAREIHDVIAHSLSITLLHLTGARHALEHGLDSAAAVDALRQAEDLGRQAMSDVRRTVGLLDAGNDSLAPEPGVEDIAGLTDEFIQAGLRLTADISGSYADVSPAAGLALYRIAQESLTNIAKHAPSSSSRLALAISAHEATLSVVNDMGDAVRRPAATRGRGVNGMQQRVEIFGGTVDAGPWGDGWSVRARLPLGSAS</sequence>
<feature type="domain" description="Signal transduction histidine kinase subgroup 3 dimerisation and phosphoacceptor" evidence="10">
    <location>
        <begin position="173"/>
        <end position="238"/>
    </location>
</feature>
<reference evidence="11 12" key="1">
    <citation type="submission" date="2021-07" db="EMBL/GenBank/DDBJ databases">
        <title>Whole genome sequencing of non-tuberculosis mycobacteria type-strains.</title>
        <authorList>
            <person name="Igarashi Y."/>
            <person name="Osugi A."/>
            <person name="Mitarai S."/>
        </authorList>
    </citation>
    <scope>NUCLEOTIDE SEQUENCE [LARGE SCALE GENOMIC DNA]</scope>
    <source>
        <strain evidence="11 12">JCM 16370</strain>
    </source>
</reference>
<keyword evidence="9" id="KW-1133">Transmembrane helix</keyword>
<name>A0ABX8VQG1_9MYCO</name>
<keyword evidence="6 11" id="KW-0418">Kinase</keyword>
<dbReference type="PANTHER" id="PTHR24421">
    <property type="entry name" value="NITRATE/NITRITE SENSOR PROTEIN NARX-RELATED"/>
    <property type="match status" value="1"/>
</dbReference>
<proteinExistence type="predicted"/>
<feature type="transmembrane region" description="Helical" evidence="9">
    <location>
        <begin position="34"/>
        <end position="56"/>
    </location>
</feature>
<keyword evidence="9" id="KW-0472">Membrane</keyword>
<feature type="transmembrane region" description="Helical" evidence="9">
    <location>
        <begin position="6"/>
        <end position="27"/>
    </location>
</feature>
<dbReference type="Gene3D" id="1.20.5.1930">
    <property type="match status" value="1"/>
</dbReference>
<evidence type="ECO:0000256" key="6">
    <source>
        <dbReference type="ARBA" id="ARBA00022777"/>
    </source>
</evidence>
<dbReference type="CDD" id="cd16917">
    <property type="entry name" value="HATPase_UhpB-NarQ-NarX-like"/>
    <property type="match status" value="1"/>
</dbReference>
<protein>
    <recommendedName>
        <fullName evidence="2">histidine kinase</fullName>
        <ecNumber evidence="2">2.7.13.3</ecNumber>
    </recommendedName>
</protein>
<feature type="transmembrane region" description="Helical" evidence="9">
    <location>
        <begin position="62"/>
        <end position="78"/>
    </location>
</feature>
<evidence type="ECO:0000313" key="12">
    <source>
        <dbReference type="Proteomes" id="UP000825367"/>
    </source>
</evidence>